<dbReference type="Proteomes" id="UP000178370">
    <property type="component" value="Unassembled WGS sequence"/>
</dbReference>
<organism evidence="1 2">
    <name type="scientific">Candidatus Kaiserbacteria bacterium RIFCSPHIGHO2_01_FULL_54_36</name>
    <dbReference type="NCBI Taxonomy" id="1798482"/>
    <lineage>
        <taxon>Bacteria</taxon>
        <taxon>Candidatus Kaiseribacteriota</taxon>
    </lineage>
</organism>
<name>A0A1F6CQ31_9BACT</name>
<evidence type="ECO:0000313" key="1">
    <source>
        <dbReference type="EMBL" id="OGG51131.1"/>
    </source>
</evidence>
<protein>
    <submittedName>
        <fullName evidence="1">Uncharacterized protein</fullName>
    </submittedName>
</protein>
<sequence length="94" mass="10615">MTNQDDLSDIDPKIVESVLANADAYVEVQRRIELILKKADNEVEKTERIIGREEGAGDEAVQNYQNALQQIDAHVRAALGELESEFQQRYPATE</sequence>
<gene>
    <name evidence="1" type="ORF">A2763_02210</name>
</gene>
<dbReference type="EMBL" id="MFKV01000002">
    <property type="protein sequence ID" value="OGG51131.1"/>
    <property type="molecule type" value="Genomic_DNA"/>
</dbReference>
<dbReference type="STRING" id="1798482.A2763_02210"/>
<accession>A0A1F6CQ31</accession>
<comment type="caution">
    <text evidence="1">The sequence shown here is derived from an EMBL/GenBank/DDBJ whole genome shotgun (WGS) entry which is preliminary data.</text>
</comment>
<proteinExistence type="predicted"/>
<evidence type="ECO:0000313" key="2">
    <source>
        <dbReference type="Proteomes" id="UP000178370"/>
    </source>
</evidence>
<reference evidence="1 2" key="1">
    <citation type="journal article" date="2016" name="Nat. Commun.">
        <title>Thousands of microbial genomes shed light on interconnected biogeochemical processes in an aquifer system.</title>
        <authorList>
            <person name="Anantharaman K."/>
            <person name="Brown C.T."/>
            <person name="Hug L.A."/>
            <person name="Sharon I."/>
            <person name="Castelle C.J."/>
            <person name="Probst A.J."/>
            <person name="Thomas B.C."/>
            <person name="Singh A."/>
            <person name="Wilkins M.J."/>
            <person name="Karaoz U."/>
            <person name="Brodie E.L."/>
            <person name="Williams K.H."/>
            <person name="Hubbard S.S."/>
            <person name="Banfield J.F."/>
        </authorList>
    </citation>
    <scope>NUCLEOTIDE SEQUENCE [LARGE SCALE GENOMIC DNA]</scope>
</reference>
<dbReference type="AlphaFoldDB" id="A0A1F6CQ31"/>